<dbReference type="Pfam" id="PF00924">
    <property type="entry name" value="MS_channel_2nd"/>
    <property type="match status" value="1"/>
</dbReference>
<dbReference type="PANTHER" id="PTHR30566">
    <property type="entry name" value="YNAI-RELATED MECHANOSENSITIVE ION CHANNEL"/>
    <property type="match status" value="1"/>
</dbReference>
<proteinExistence type="predicted"/>
<dbReference type="GO" id="GO:0055085">
    <property type="term" value="P:transmembrane transport"/>
    <property type="evidence" value="ECO:0007669"/>
    <property type="project" value="InterPro"/>
</dbReference>
<dbReference type="GO" id="GO:0016020">
    <property type="term" value="C:membrane"/>
    <property type="evidence" value="ECO:0007669"/>
    <property type="project" value="InterPro"/>
</dbReference>
<dbReference type="EMBL" id="BMAR01000001">
    <property type="protein sequence ID" value="GFR39595.1"/>
    <property type="molecule type" value="Genomic_DNA"/>
</dbReference>
<dbReference type="InterPro" id="IPR011014">
    <property type="entry name" value="MscS_channel_TM-2"/>
</dbReference>
<dbReference type="Gene3D" id="1.10.287.1260">
    <property type="match status" value="1"/>
</dbReference>
<dbReference type="SUPFAM" id="SSF82861">
    <property type="entry name" value="Mechanosensitive channel protein MscS (YggB), transmembrane region"/>
    <property type="match status" value="1"/>
</dbReference>
<evidence type="ECO:0000313" key="4">
    <source>
        <dbReference type="Proteomes" id="UP001054857"/>
    </source>
</evidence>
<dbReference type="Proteomes" id="UP001054857">
    <property type="component" value="Unassembled WGS sequence"/>
</dbReference>
<gene>
    <name evidence="3" type="ORF">Agub_g55</name>
</gene>
<comment type="caution">
    <text evidence="3">The sequence shown here is derived from an EMBL/GenBank/DDBJ whole genome shotgun (WGS) entry which is preliminary data.</text>
</comment>
<dbReference type="InterPro" id="IPR006685">
    <property type="entry name" value="MscS_channel_2nd"/>
</dbReference>
<accession>A0AAD3DD74</accession>
<organism evidence="3 4">
    <name type="scientific">Astrephomene gubernaculifera</name>
    <dbReference type="NCBI Taxonomy" id="47775"/>
    <lineage>
        <taxon>Eukaryota</taxon>
        <taxon>Viridiplantae</taxon>
        <taxon>Chlorophyta</taxon>
        <taxon>core chlorophytes</taxon>
        <taxon>Chlorophyceae</taxon>
        <taxon>CS clade</taxon>
        <taxon>Chlamydomonadales</taxon>
        <taxon>Astrephomenaceae</taxon>
        <taxon>Astrephomene</taxon>
    </lineage>
</organism>
<name>A0AAD3DD74_9CHLO</name>
<evidence type="ECO:0000256" key="1">
    <source>
        <dbReference type="SAM" id="Phobius"/>
    </source>
</evidence>
<keyword evidence="1" id="KW-0472">Membrane</keyword>
<keyword evidence="1" id="KW-1133">Transmembrane helix</keyword>
<feature type="non-terminal residue" evidence="3">
    <location>
        <position position="1"/>
    </location>
</feature>
<protein>
    <recommendedName>
        <fullName evidence="2">Mechanosensitive ion channel MscS domain-containing protein</fullName>
    </recommendedName>
</protein>
<feature type="transmembrane region" description="Helical" evidence="1">
    <location>
        <begin position="91"/>
        <end position="112"/>
    </location>
</feature>
<sequence length="188" mass="19919">QGLAERALLAAGRSPSYDSLTAGRAEQLLGGFKAGLARVDRWLIVGYQIMLVVFGTWVLLSWKDVAVSRFLLHRHDTAQGRQDLDRIVTPINAAATWALLVASGLLVVQLLGVDVRPLLLLTGGGSVVAGLASQQLLANAVSGLQMYMDRPFRVGDTIGLVSGVTSYVGEVAEIAALRTHIALDDGST</sequence>
<dbReference type="AlphaFoldDB" id="A0AAD3DD74"/>
<evidence type="ECO:0000313" key="3">
    <source>
        <dbReference type="EMBL" id="GFR39595.1"/>
    </source>
</evidence>
<keyword evidence="4" id="KW-1185">Reference proteome</keyword>
<feature type="non-terminal residue" evidence="3">
    <location>
        <position position="188"/>
    </location>
</feature>
<feature type="transmembrane region" description="Helical" evidence="1">
    <location>
        <begin position="42"/>
        <end position="62"/>
    </location>
</feature>
<dbReference type="SUPFAM" id="SSF50182">
    <property type="entry name" value="Sm-like ribonucleoproteins"/>
    <property type="match status" value="1"/>
</dbReference>
<keyword evidence="1" id="KW-0812">Transmembrane</keyword>
<dbReference type="InterPro" id="IPR010920">
    <property type="entry name" value="LSM_dom_sf"/>
</dbReference>
<dbReference type="PANTHER" id="PTHR30566:SF5">
    <property type="entry name" value="MECHANOSENSITIVE ION CHANNEL PROTEIN 1, MITOCHONDRIAL-RELATED"/>
    <property type="match status" value="1"/>
</dbReference>
<feature type="transmembrane region" description="Helical" evidence="1">
    <location>
        <begin position="118"/>
        <end position="141"/>
    </location>
</feature>
<evidence type="ECO:0000259" key="2">
    <source>
        <dbReference type="Pfam" id="PF00924"/>
    </source>
</evidence>
<reference evidence="3 4" key="1">
    <citation type="journal article" date="2021" name="Sci. Rep.">
        <title>Genome sequencing of the multicellular alga Astrephomene provides insights into convergent evolution of germ-soma differentiation.</title>
        <authorList>
            <person name="Yamashita S."/>
            <person name="Yamamoto K."/>
            <person name="Matsuzaki R."/>
            <person name="Suzuki S."/>
            <person name="Yamaguchi H."/>
            <person name="Hirooka S."/>
            <person name="Minakuchi Y."/>
            <person name="Miyagishima S."/>
            <person name="Kawachi M."/>
            <person name="Toyoda A."/>
            <person name="Nozaki H."/>
        </authorList>
    </citation>
    <scope>NUCLEOTIDE SEQUENCE [LARGE SCALE GENOMIC DNA]</scope>
    <source>
        <strain evidence="3 4">NIES-4017</strain>
    </source>
</reference>
<feature type="domain" description="Mechanosensitive ion channel MscS" evidence="2">
    <location>
        <begin position="136"/>
        <end position="187"/>
    </location>
</feature>